<dbReference type="CDD" id="cd04301">
    <property type="entry name" value="NAT_SF"/>
    <property type="match status" value="1"/>
</dbReference>
<proteinExistence type="predicted"/>
<dbReference type="AlphaFoldDB" id="A0AAW7Z8D4"/>
<keyword evidence="3" id="KW-1185">Reference proteome</keyword>
<dbReference type="RefSeq" id="WP_304540864.1">
    <property type="nucleotide sequence ID" value="NZ_JARPTC010000002.1"/>
</dbReference>
<comment type="caution">
    <text evidence="2">The sequence shown here is derived from an EMBL/GenBank/DDBJ whole genome shotgun (WGS) entry which is preliminary data.</text>
</comment>
<accession>A0AAW7Z8D4</accession>
<dbReference type="Proteomes" id="UP001172911">
    <property type="component" value="Unassembled WGS sequence"/>
</dbReference>
<gene>
    <name evidence="2" type="ORF">P6N53_02380</name>
</gene>
<feature type="domain" description="N-acetyltransferase" evidence="1">
    <location>
        <begin position="3"/>
        <end position="148"/>
    </location>
</feature>
<sequence>MNGEVRLINYDELPKLLQLYKLLHPEDPDILNTSNLLSIWDEIYKDANLYYLVIEENKELISSCTLAIIKNLTRNARPYGLIENVITHPNYRRRGYGKRVIIRATDICRENNCYKVMLLTGSKKDGTLSFYESCGFVRGLKTGFVRNL</sequence>
<dbReference type="PANTHER" id="PTHR13355:SF15">
    <property type="entry name" value="GCN5-RELATED N-ACETYLTRANSFERASE 3, CHLOROPLASTIC"/>
    <property type="match status" value="1"/>
</dbReference>
<dbReference type="EMBL" id="JARPTC010000002">
    <property type="protein sequence ID" value="MDO7786068.1"/>
    <property type="molecule type" value="Genomic_DNA"/>
</dbReference>
<name>A0AAW7Z8D4_9FIRM</name>
<dbReference type="Gene3D" id="3.40.630.30">
    <property type="match status" value="1"/>
</dbReference>
<dbReference type="Pfam" id="PF00583">
    <property type="entry name" value="Acetyltransf_1"/>
    <property type="match status" value="1"/>
</dbReference>
<evidence type="ECO:0000313" key="2">
    <source>
        <dbReference type="EMBL" id="MDO7786068.1"/>
    </source>
</evidence>
<evidence type="ECO:0000259" key="1">
    <source>
        <dbReference type="PROSITE" id="PS51186"/>
    </source>
</evidence>
<reference evidence="2" key="2">
    <citation type="submission" date="2023-03" db="EMBL/GenBank/DDBJ databases">
        <authorList>
            <person name="Zhang Z."/>
        </authorList>
    </citation>
    <scope>NUCLEOTIDE SEQUENCE</scope>
    <source>
        <strain evidence="2">DSA</strain>
    </source>
</reference>
<dbReference type="PANTHER" id="PTHR13355">
    <property type="entry name" value="GLUCOSAMINE 6-PHOSPHATE N-ACETYLTRANSFERASE"/>
    <property type="match status" value="1"/>
</dbReference>
<dbReference type="GO" id="GO:0008080">
    <property type="term" value="F:N-acetyltransferase activity"/>
    <property type="evidence" value="ECO:0007669"/>
    <property type="project" value="TreeGrafter"/>
</dbReference>
<reference evidence="2" key="1">
    <citation type="journal article" date="2023" name="J. Hazard. Mater.">
        <title>Anaerobic biodegradation of pyrene and benzo[a]pyrene by a new sulfate-reducing Desulforamulus aquiferis strain DSA.</title>
        <authorList>
            <person name="Zhang Z."/>
            <person name="Sun J."/>
            <person name="Gong X."/>
            <person name="Wang C."/>
            <person name="Wang H."/>
        </authorList>
    </citation>
    <scope>NUCLEOTIDE SEQUENCE</scope>
    <source>
        <strain evidence="2">DSA</strain>
    </source>
</reference>
<dbReference type="InterPro" id="IPR000182">
    <property type="entry name" value="GNAT_dom"/>
</dbReference>
<evidence type="ECO:0000313" key="3">
    <source>
        <dbReference type="Proteomes" id="UP001172911"/>
    </source>
</evidence>
<dbReference type="InterPro" id="IPR016181">
    <property type="entry name" value="Acyl_CoA_acyltransferase"/>
</dbReference>
<organism evidence="2 3">
    <name type="scientific">Desulforamulus aquiferis</name>
    <dbReference type="NCBI Taxonomy" id="1397668"/>
    <lineage>
        <taxon>Bacteria</taxon>
        <taxon>Bacillati</taxon>
        <taxon>Bacillota</taxon>
        <taxon>Clostridia</taxon>
        <taxon>Eubacteriales</taxon>
        <taxon>Peptococcaceae</taxon>
        <taxon>Desulforamulus</taxon>
    </lineage>
</organism>
<dbReference type="PROSITE" id="PS51186">
    <property type="entry name" value="GNAT"/>
    <property type="match status" value="1"/>
</dbReference>
<dbReference type="SUPFAM" id="SSF55729">
    <property type="entry name" value="Acyl-CoA N-acyltransferases (Nat)"/>
    <property type="match status" value="1"/>
</dbReference>
<dbReference type="InterPro" id="IPR039143">
    <property type="entry name" value="GNPNAT1-like"/>
</dbReference>
<protein>
    <submittedName>
        <fullName evidence="2">GNAT family N-acetyltransferase</fullName>
    </submittedName>
</protein>